<proteinExistence type="predicted"/>
<organism evidence="1 4">
    <name type="scientific">Cucumis melo</name>
    <name type="common">Muskmelon</name>
    <dbReference type="NCBI Taxonomy" id="3656"/>
    <lineage>
        <taxon>Eukaryota</taxon>
        <taxon>Viridiplantae</taxon>
        <taxon>Streptophyta</taxon>
        <taxon>Embryophyta</taxon>
        <taxon>Tracheophyta</taxon>
        <taxon>Spermatophyta</taxon>
        <taxon>Magnoliopsida</taxon>
        <taxon>eudicotyledons</taxon>
        <taxon>Gunneridae</taxon>
        <taxon>Pentapetalae</taxon>
        <taxon>rosids</taxon>
        <taxon>fabids</taxon>
        <taxon>Cucurbitales</taxon>
        <taxon>Cucurbitaceae</taxon>
        <taxon>Benincaseae</taxon>
        <taxon>Cucumis</taxon>
    </lineage>
</organism>
<name>A0ABM3L4Z1_CUCME</name>
<keyword evidence="1" id="KW-1185">Reference proteome</keyword>
<dbReference type="RefSeq" id="XP_050945097.1">
    <property type="nucleotide sequence ID" value="XM_051089140.1"/>
</dbReference>
<accession>A0ABM3L4Z1</accession>
<evidence type="ECO:0000313" key="2">
    <source>
        <dbReference type="RefSeq" id="XP_050945096.1"/>
    </source>
</evidence>
<dbReference type="GeneID" id="103497259"/>
<dbReference type="RefSeq" id="XP_050945098.1">
    <property type="nucleotide sequence ID" value="XM_051089141.1"/>
</dbReference>
<evidence type="ECO:0000313" key="3">
    <source>
        <dbReference type="RefSeq" id="XP_050945097.1"/>
    </source>
</evidence>
<protein>
    <submittedName>
        <fullName evidence="2 3">Uncharacterized protein LOC103497259 isoform X1</fullName>
    </submittedName>
</protein>
<reference evidence="2 3" key="1">
    <citation type="submission" date="2025-05" db="UniProtKB">
        <authorList>
            <consortium name="RefSeq"/>
        </authorList>
    </citation>
    <scope>IDENTIFICATION</scope>
    <source>
        <tissue evidence="2 3">Stem</tissue>
    </source>
</reference>
<evidence type="ECO:0000313" key="4">
    <source>
        <dbReference type="RefSeq" id="XP_050945098.1"/>
    </source>
</evidence>
<evidence type="ECO:0000313" key="1">
    <source>
        <dbReference type="Proteomes" id="UP001652600"/>
    </source>
</evidence>
<dbReference type="Proteomes" id="UP001652600">
    <property type="component" value="Chromosome 8"/>
</dbReference>
<dbReference type="RefSeq" id="XP_050945096.1">
    <property type="nucleotide sequence ID" value="XM_051089139.1"/>
</dbReference>
<sequence length="169" mass="19591">MILRKKGEEWEELLAVTEPMLRKGHGLLKKMRNTSLILKNMEPVVIGLLCLKKLEFRLYYRWFKSSISFLLRCYYAMSLQWRCAQLKALVSIHSLEVVEGPCDSVIIPDGAPLSAYQYFENTHTTNTRKPAFRWLEVRGKVKNESTLLPESRKRAFGTQFGPLYSNNSS</sequence>
<gene>
    <name evidence="2 3 4" type="primary">LOC103497259</name>
</gene>